<evidence type="ECO:0000313" key="3">
    <source>
        <dbReference type="Proteomes" id="UP000006727"/>
    </source>
</evidence>
<dbReference type="Proteomes" id="UP000006727">
    <property type="component" value="Chromosome 9"/>
</dbReference>
<evidence type="ECO:0000313" key="2">
    <source>
        <dbReference type="EnsemblPlants" id="PAC:32911888.CDS.1"/>
    </source>
</evidence>
<protein>
    <submittedName>
        <fullName evidence="1 2">Uncharacterized protein</fullName>
    </submittedName>
</protein>
<reference evidence="1 3" key="2">
    <citation type="journal article" date="2018" name="Plant J.">
        <title>The Physcomitrella patens chromosome-scale assembly reveals moss genome structure and evolution.</title>
        <authorList>
            <person name="Lang D."/>
            <person name="Ullrich K.K."/>
            <person name="Murat F."/>
            <person name="Fuchs J."/>
            <person name="Jenkins J."/>
            <person name="Haas F.B."/>
            <person name="Piednoel M."/>
            <person name="Gundlach H."/>
            <person name="Van Bel M."/>
            <person name="Meyberg R."/>
            <person name="Vives C."/>
            <person name="Morata J."/>
            <person name="Symeonidi A."/>
            <person name="Hiss M."/>
            <person name="Muchero W."/>
            <person name="Kamisugi Y."/>
            <person name="Saleh O."/>
            <person name="Blanc G."/>
            <person name="Decker E.L."/>
            <person name="van Gessel N."/>
            <person name="Grimwood J."/>
            <person name="Hayes R.D."/>
            <person name="Graham S.W."/>
            <person name="Gunter L.E."/>
            <person name="McDaniel S.F."/>
            <person name="Hoernstein S.N.W."/>
            <person name="Larsson A."/>
            <person name="Li F.W."/>
            <person name="Perroud P.F."/>
            <person name="Phillips J."/>
            <person name="Ranjan P."/>
            <person name="Rokshar D.S."/>
            <person name="Rothfels C.J."/>
            <person name="Schneider L."/>
            <person name="Shu S."/>
            <person name="Stevenson D.W."/>
            <person name="Thummler F."/>
            <person name="Tillich M."/>
            <person name="Villarreal Aguilar J.C."/>
            <person name="Widiez T."/>
            <person name="Wong G.K."/>
            <person name="Wymore A."/>
            <person name="Zhang Y."/>
            <person name="Zimmer A.D."/>
            <person name="Quatrano R.S."/>
            <person name="Mayer K.F.X."/>
            <person name="Goodstein D."/>
            <person name="Casacuberta J.M."/>
            <person name="Vandepoele K."/>
            <person name="Reski R."/>
            <person name="Cuming A.C."/>
            <person name="Tuskan G.A."/>
            <person name="Maumus F."/>
            <person name="Salse J."/>
            <person name="Schmutz J."/>
            <person name="Rensing S.A."/>
        </authorList>
    </citation>
    <scope>NUCLEOTIDE SEQUENCE [LARGE SCALE GENOMIC DNA]</scope>
    <source>
        <strain evidence="2 3">cv. Gransden 2004</strain>
    </source>
</reference>
<proteinExistence type="predicted"/>
<sequence>MHELEKSQTSRSDLRVGLEFRQVRSQNTEERRPKSSTCPFFMNYVDVVVQSPIHCKFIYETMAPQCSHIKTISLQGNIFKLPIFPQREQKNKRILNSFTHHYSDTAQMGSQCKLYHCT</sequence>
<evidence type="ECO:0000313" key="1">
    <source>
        <dbReference type="EMBL" id="PNR48369.1"/>
    </source>
</evidence>
<reference evidence="2" key="3">
    <citation type="submission" date="2020-12" db="UniProtKB">
        <authorList>
            <consortium name="EnsemblPlants"/>
        </authorList>
    </citation>
    <scope>IDENTIFICATION</scope>
</reference>
<gene>
    <name evidence="1" type="ORF">PHYPA_012845</name>
</gene>
<dbReference type="EnsemblPlants" id="Pp3c9_17929V3.1">
    <property type="protein sequence ID" value="PAC:32911888.CDS.1"/>
    <property type="gene ID" value="Pp3c9_17929"/>
</dbReference>
<dbReference type="AlphaFoldDB" id="A0A2K1K3M0"/>
<dbReference type="EMBL" id="ABEU02000009">
    <property type="protein sequence ID" value="PNR48369.1"/>
    <property type="molecule type" value="Genomic_DNA"/>
</dbReference>
<reference evidence="1 3" key="1">
    <citation type="journal article" date="2008" name="Science">
        <title>The Physcomitrella genome reveals evolutionary insights into the conquest of land by plants.</title>
        <authorList>
            <person name="Rensing S."/>
            <person name="Lang D."/>
            <person name="Zimmer A."/>
            <person name="Terry A."/>
            <person name="Salamov A."/>
            <person name="Shapiro H."/>
            <person name="Nishiyama T."/>
            <person name="Perroud P.-F."/>
            <person name="Lindquist E."/>
            <person name="Kamisugi Y."/>
            <person name="Tanahashi T."/>
            <person name="Sakakibara K."/>
            <person name="Fujita T."/>
            <person name="Oishi K."/>
            <person name="Shin-I T."/>
            <person name="Kuroki Y."/>
            <person name="Toyoda A."/>
            <person name="Suzuki Y."/>
            <person name="Hashimoto A."/>
            <person name="Yamaguchi K."/>
            <person name="Sugano A."/>
            <person name="Kohara Y."/>
            <person name="Fujiyama A."/>
            <person name="Anterola A."/>
            <person name="Aoki S."/>
            <person name="Ashton N."/>
            <person name="Barbazuk W.B."/>
            <person name="Barker E."/>
            <person name="Bennetzen J."/>
            <person name="Bezanilla M."/>
            <person name="Blankenship R."/>
            <person name="Cho S.H."/>
            <person name="Dutcher S."/>
            <person name="Estelle M."/>
            <person name="Fawcett J.A."/>
            <person name="Gundlach H."/>
            <person name="Hanada K."/>
            <person name="Heyl A."/>
            <person name="Hicks K.A."/>
            <person name="Hugh J."/>
            <person name="Lohr M."/>
            <person name="Mayer K."/>
            <person name="Melkozernov A."/>
            <person name="Murata T."/>
            <person name="Nelson D."/>
            <person name="Pils B."/>
            <person name="Prigge M."/>
            <person name="Reiss B."/>
            <person name="Renner T."/>
            <person name="Rombauts S."/>
            <person name="Rushton P."/>
            <person name="Sanderfoot A."/>
            <person name="Schween G."/>
            <person name="Shiu S.-H."/>
            <person name="Stueber K."/>
            <person name="Theodoulou F.L."/>
            <person name="Tu H."/>
            <person name="Van de Peer Y."/>
            <person name="Verrier P.J."/>
            <person name="Waters E."/>
            <person name="Wood A."/>
            <person name="Yang L."/>
            <person name="Cove D."/>
            <person name="Cuming A."/>
            <person name="Hasebe M."/>
            <person name="Lucas S."/>
            <person name="Mishler D.B."/>
            <person name="Reski R."/>
            <person name="Grigoriev I."/>
            <person name="Quatrano R.S."/>
            <person name="Boore J.L."/>
        </authorList>
    </citation>
    <scope>NUCLEOTIDE SEQUENCE [LARGE SCALE GENOMIC DNA]</scope>
    <source>
        <strain evidence="2 3">cv. Gransden 2004</strain>
    </source>
</reference>
<keyword evidence="3" id="KW-1185">Reference proteome</keyword>
<accession>A0A2K1K3M0</accession>
<organism evidence="1">
    <name type="scientific">Physcomitrium patens</name>
    <name type="common">Spreading-leaved earth moss</name>
    <name type="synonym">Physcomitrella patens</name>
    <dbReference type="NCBI Taxonomy" id="3218"/>
    <lineage>
        <taxon>Eukaryota</taxon>
        <taxon>Viridiplantae</taxon>
        <taxon>Streptophyta</taxon>
        <taxon>Embryophyta</taxon>
        <taxon>Bryophyta</taxon>
        <taxon>Bryophytina</taxon>
        <taxon>Bryopsida</taxon>
        <taxon>Funariidae</taxon>
        <taxon>Funariales</taxon>
        <taxon>Funariaceae</taxon>
        <taxon>Physcomitrium</taxon>
    </lineage>
</organism>
<dbReference type="InParanoid" id="A0A2K1K3M0"/>
<dbReference type="Gramene" id="Pp3c9_17929V3.1">
    <property type="protein sequence ID" value="PAC:32911888.CDS.1"/>
    <property type="gene ID" value="Pp3c9_17929"/>
</dbReference>
<name>A0A2K1K3M0_PHYPA</name>